<dbReference type="InterPro" id="IPR046364">
    <property type="entry name" value="Exo70_C"/>
</dbReference>
<name>A0ABR1KZT1_9PEZI</name>
<evidence type="ECO:0000256" key="4">
    <source>
        <dbReference type="RuleBase" id="RU365026"/>
    </source>
</evidence>
<organism evidence="6 7">
    <name type="scientific">Phyllosticta citriasiana</name>
    <dbReference type="NCBI Taxonomy" id="595635"/>
    <lineage>
        <taxon>Eukaryota</taxon>
        <taxon>Fungi</taxon>
        <taxon>Dikarya</taxon>
        <taxon>Ascomycota</taxon>
        <taxon>Pezizomycotina</taxon>
        <taxon>Dothideomycetes</taxon>
        <taxon>Dothideomycetes incertae sedis</taxon>
        <taxon>Botryosphaeriales</taxon>
        <taxon>Phyllostictaceae</taxon>
        <taxon>Phyllosticta</taxon>
    </lineage>
</organism>
<dbReference type="InterPro" id="IPR004140">
    <property type="entry name" value="Exo70"/>
</dbReference>
<keyword evidence="2 4" id="KW-0813">Transport</keyword>
<keyword evidence="3 4" id="KW-0268">Exocytosis</keyword>
<dbReference type="PANTHER" id="PTHR12542:SF41">
    <property type="entry name" value="EXOCYST COMPLEX COMPONENT 7"/>
    <property type="match status" value="1"/>
</dbReference>
<keyword evidence="4" id="KW-0653">Protein transport</keyword>
<evidence type="ECO:0000259" key="5">
    <source>
        <dbReference type="Pfam" id="PF03081"/>
    </source>
</evidence>
<dbReference type="PANTHER" id="PTHR12542">
    <property type="entry name" value="EXOCYST COMPLEX PROTEIN EXO70"/>
    <property type="match status" value="1"/>
</dbReference>
<proteinExistence type="inferred from homology"/>
<dbReference type="InterPro" id="IPR016159">
    <property type="entry name" value="Cullin_repeat-like_dom_sf"/>
</dbReference>
<dbReference type="Proteomes" id="UP001363622">
    <property type="component" value="Unassembled WGS sequence"/>
</dbReference>
<comment type="similarity">
    <text evidence="1 4">Belongs to the EXO70 family.</text>
</comment>
<evidence type="ECO:0000313" key="7">
    <source>
        <dbReference type="Proteomes" id="UP001363622"/>
    </source>
</evidence>
<evidence type="ECO:0000256" key="2">
    <source>
        <dbReference type="ARBA" id="ARBA00022448"/>
    </source>
</evidence>
<comment type="caution">
    <text evidence="6">The sequence shown here is derived from an EMBL/GenBank/DDBJ whole genome shotgun (WGS) entry which is preliminary data.</text>
</comment>
<protein>
    <recommendedName>
        <fullName evidence="4">Exocyst complex protein EXO70</fullName>
    </recommendedName>
</protein>
<dbReference type="Pfam" id="PF20669">
    <property type="entry name" value="Exo70_N"/>
    <property type="match status" value="1"/>
</dbReference>
<reference evidence="6 7" key="1">
    <citation type="submission" date="2024-04" db="EMBL/GenBank/DDBJ databases">
        <title>Phyllosticta paracitricarpa is synonymous to the EU quarantine fungus P. citricarpa based on phylogenomic analyses.</title>
        <authorList>
            <consortium name="Lawrence Berkeley National Laboratory"/>
            <person name="Van Ingen-Buijs V.A."/>
            <person name="Van Westerhoven A.C."/>
            <person name="Haridas S."/>
            <person name="Skiadas P."/>
            <person name="Martin F."/>
            <person name="Groenewald J.Z."/>
            <person name="Crous P.W."/>
            <person name="Seidl M.F."/>
        </authorList>
    </citation>
    <scope>NUCLEOTIDE SEQUENCE [LARGE SCALE GENOMIC DNA]</scope>
    <source>
        <strain evidence="6 7">CBS 123371</strain>
    </source>
</reference>
<comment type="function">
    <text evidence="4">Involved in the secretory pathway as part of the exocyst complex which tethers secretory vesicles to the sites of exocytosis. Also plays a role in the assembly of the exocyst.</text>
</comment>
<comment type="subcellular location">
    <subcellularLocation>
        <location evidence="4">Bud</location>
    </subcellularLocation>
    <subcellularLocation>
        <location evidence="4">Bud neck</location>
    </subcellularLocation>
</comment>
<keyword evidence="7" id="KW-1185">Reference proteome</keyword>
<evidence type="ECO:0000256" key="1">
    <source>
        <dbReference type="ARBA" id="ARBA00006756"/>
    </source>
</evidence>
<feature type="domain" description="Exocyst complex subunit Exo70 C-terminal" evidence="5">
    <location>
        <begin position="246"/>
        <end position="627"/>
    </location>
</feature>
<dbReference type="EMBL" id="JBBPHU010000001">
    <property type="protein sequence ID" value="KAK7523482.1"/>
    <property type="molecule type" value="Genomic_DNA"/>
</dbReference>
<evidence type="ECO:0000256" key="3">
    <source>
        <dbReference type="ARBA" id="ARBA00022483"/>
    </source>
</evidence>
<dbReference type="Gene3D" id="1.20.1280.170">
    <property type="entry name" value="Exocyst complex component Exo70"/>
    <property type="match status" value="1"/>
</dbReference>
<evidence type="ECO:0000313" key="6">
    <source>
        <dbReference type="EMBL" id="KAK7523482.1"/>
    </source>
</evidence>
<dbReference type="Pfam" id="PF03081">
    <property type="entry name" value="Exo70_C"/>
    <property type="match status" value="1"/>
</dbReference>
<sequence length="629" mass="69814">MVAPRKAALAEESAEVEVLFANMEKLKSLTKKIQGSLNRLETSGKSVEDAIRPIYGNTQRLQTTNNNVDKVVEAIDRIRQPLDQRSREERVINAGPKKVGLADFIASLDRTTQALGELKQSNLRSNQQAIAELNSLLKRGTKQLEDVFREILREDARMVEPLHYITKQLPFPAIPEDKVSQLRTINSHVAASVAQISQTDLRDTPTAKIYAEVRGEYMTNTLRNLSAACVSTAKKTTADALYRQGTNGIGTYCAGIEGIMTAEYNNICHIFAREDWARVYMATCQTTLNEFAKTLRELNTHVKNNLLTDSFLAYEIIDVVSNLSLRLEKHTGELKRAVADALKPIRETAKSSLRALFEDARNKVQSLVAVPIDGGASNTTAEMMARLQQMTNYLTPLTSVLISLGDGGWSNGPAAASTSSHKSFDVGADGRQLFANYAGEMIDTQLKELDAKARMLHKSKALQGVFIANNVAIIDRMIRSSELAGLMGSAQKLVEGWRKKGTQAYLDAWKEPSAYLLDVQYTNRGGRPPSGGAHSVDSASVIKNLSSKDRDSLKEKWKNFNIAFDELIAKHKGYGMEKEVKTQLAREVQTMIEPLYGRFWDRYHEIDKGKGKYVKYDKAQLASTLSSLA</sequence>
<accession>A0ABR1KZT1</accession>
<gene>
    <name evidence="6" type="ORF">IWZ03DRAFT_320847</name>
</gene>
<dbReference type="SUPFAM" id="SSF74788">
    <property type="entry name" value="Cullin repeat-like"/>
    <property type="match status" value="1"/>
</dbReference>